<evidence type="ECO:0000313" key="2">
    <source>
        <dbReference type="Proteomes" id="UP000315700"/>
    </source>
</evidence>
<evidence type="ECO:0008006" key="3">
    <source>
        <dbReference type="Google" id="ProtNLM"/>
    </source>
</evidence>
<gene>
    <name evidence="1" type="ORF">Pan44_13360</name>
</gene>
<dbReference type="InParanoid" id="A0A517SB02"/>
<organism evidence="1 2">
    <name type="scientific">Caulifigura coniformis</name>
    <dbReference type="NCBI Taxonomy" id="2527983"/>
    <lineage>
        <taxon>Bacteria</taxon>
        <taxon>Pseudomonadati</taxon>
        <taxon>Planctomycetota</taxon>
        <taxon>Planctomycetia</taxon>
        <taxon>Planctomycetales</taxon>
        <taxon>Planctomycetaceae</taxon>
        <taxon>Caulifigura</taxon>
    </lineage>
</organism>
<dbReference type="EMBL" id="CP036271">
    <property type="protein sequence ID" value="QDT53320.1"/>
    <property type="molecule type" value="Genomic_DNA"/>
</dbReference>
<keyword evidence="2" id="KW-1185">Reference proteome</keyword>
<protein>
    <recommendedName>
        <fullName evidence="3">Carboxypeptidase regulatory-like domain-containing protein</fullName>
    </recommendedName>
</protein>
<accession>A0A517SB02</accession>
<evidence type="ECO:0000313" key="1">
    <source>
        <dbReference type="EMBL" id="QDT53320.1"/>
    </source>
</evidence>
<reference evidence="1 2" key="1">
    <citation type="submission" date="2019-02" db="EMBL/GenBank/DDBJ databases">
        <title>Deep-cultivation of Planctomycetes and their phenomic and genomic characterization uncovers novel biology.</title>
        <authorList>
            <person name="Wiegand S."/>
            <person name="Jogler M."/>
            <person name="Boedeker C."/>
            <person name="Pinto D."/>
            <person name="Vollmers J."/>
            <person name="Rivas-Marin E."/>
            <person name="Kohn T."/>
            <person name="Peeters S.H."/>
            <person name="Heuer A."/>
            <person name="Rast P."/>
            <person name="Oberbeckmann S."/>
            <person name="Bunk B."/>
            <person name="Jeske O."/>
            <person name="Meyerdierks A."/>
            <person name="Storesund J.E."/>
            <person name="Kallscheuer N."/>
            <person name="Luecker S."/>
            <person name="Lage O.M."/>
            <person name="Pohl T."/>
            <person name="Merkel B.J."/>
            <person name="Hornburger P."/>
            <person name="Mueller R.-W."/>
            <person name="Bruemmer F."/>
            <person name="Labrenz M."/>
            <person name="Spormann A.M."/>
            <person name="Op den Camp H."/>
            <person name="Overmann J."/>
            <person name="Amann R."/>
            <person name="Jetten M.S.M."/>
            <person name="Mascher T."/>
            <person name="Medema M.H."/>
            <person name="Devos D.P."/>
            <person name="Kaster A.-K."/>
            <person name="Ovreas L."/>
            <person name="Rohde M."/>
            <person name="Galperin M.Y."/>
            <person name="Jogler C."/>
        </authorList>
    </citation>
    <scope>NUCLEOTIDE SEQUENCE [LARGE SCALE GENOMIC DNA]</scope>
    <source>
        <strain evidence="1 2">Pan44</strain>
    </source>
</reference>
<dbReference type="PROSITE" id="PS51257">
    <property type="entry name" value="PROKAR_LIPOPROTEIN"/>
    <property type="match status" value="1"/>
</dbReference>
<proteinExistence type="predicted"/>
<dbReference type="KEGG" id="ccos:Pan44_13360"/>
<dbReference type="AlphaFoldDB" id="A0A517SB02"/>
<sequence length="150" mass="15917">MSRSMRCPAAVATAVFCVGIFQGCAEKFPDGPRVPTTPVAGVVLVDGKPAEYLSVSCEPQFERAAEIPGASAFTDKDGKFAISTFEAGDGAPPGKYKLTFMWGQINLLNGQYGGPDKLKGRYRKAASSEHEVTVGDQPVDLGTIELTTKK</sequence>
<name>A0A517SB02_9PLAN</name>
<dbReference type="Proteomes" id="UP000315700">
    <property type="component" value="Chromosome"/>
</dbReference>